<dbReference type="RefSeq" id="WP_169602223.1">
    <property type="nucleotide sequence ID" value="NZ_CP046565.1"/>
</dbReference>
<keyword evidence="2 12" id="KW-0639">Primosome</keyword>
<keyword evidence="5 12" id="KW-0235">DNA replication</keyword>
<keyword evidence="7 12" id="KW-0863">Zinc-finger</keyword>
<dbReference type="GO" id="GO:0005737">
    <property type="term" value="C:cytoplasm"/>
    <property type="evidence" value="ECO:0007669"/>
    <property type="project" value="TreeGrafter"/>
</dbReference>
<feature type="domain" description="Toprim" evidence="14">
    <location>
        <begin position="253"/>
        <end position="335"/>
    </location>
</feature>
<protein>
    <recommendedName>
        <fullName evidence="12">DNA primase</fullName>
        <ecNumber evidence="12">2.7.7.101</ecNumber>
    </recommendedName>
</protein>
<comment type="similarity">
    <text evidence="12">Belongs to the DnaG primase family.</text>
</comment>
<evidence type="ECO:0000313" key="16">
    <source>
        <dbReference type="Proteomes" id="UP000503004"/>
    </source>
</evidence>
<dbReference type="SUPFAM" id="SSF56731">
    <property type="entry name" value="DNA primase core"/>
    <property type="match status" value="1"/>
</dbReference>
<evidence type="ECO:0000256" key="6">
    <source>
        <dbReference type="ARBA" id="ARBA00022723"/>
    </source>
</evidence>
<dbReference type="GO" id="GO:0008270">
    <property type="term" value="F:zinc ion binding"/>
    <property type="evidence" value="ECO:0007669"/>
    <property type="project" value="UniProtKB-UniRule"/>
</dbReference>
<reference evidence="16" key="1">
    <citation type="submission" date="2019-12" db="EMBL/GenBank/DDBJ databases">
        <authorList>
            <person name="Awala S.I."/>
            <person name="Rhee S.K."/>
        </authorList>
    </citation>
    <scope>NUCLEOTIDE SEQUENCE [LARGE SCALE GENOMIC DNA]</scope>
    <source>
        <strain evidence="16">IM1</strain>
    </source>
</reference>
<dbReference type="InterPro" id="IPR013173">
    <property type="entry name" value="DNA_primase_DnaG_DnaB-bd_dom"/>
</dbReference>
<dbReference type="Pfam" id="PF08275">
    <property type="entry name" value="DNAG_N"/>
    <property type="match status" value="1"/>
</dbReference>
<evidence type="ECO:0000259" key="14">
    <source>
        <dbReference type="PROSITE" id="PS50880"/>
    </source>
</evidence>
<evidence type="ECO:0000256" key="10">
    <source>
        <dbReference type="ARBA" id="ARBA00023125"/>
    </source>
</evidence>
<dbReference type="Pfam" id="PF13155">
    <property type="entry name" value="Toprim_2"/>
    <property type="match status" value="1"/>
</dbReference>
<dbReference type="NCBIfam" id="TIGR01391">
    <property type="entry name" value="dnaG"/>
    <property type="match status" value="1"/>
</dbReference>
<evidence type="ECO:0000256" key="4">
    <source>
        <dbReference type="ARBA" id="ARBA00022695"/>
    </source>
</evidence>
<dbReference type="SUPFAM" id="SSF117023">
    <property type="entry name" value="DNA primase DnaG, C-terminal domain"/>
    <property type="match status" value="1"/>
</dbReference>
<dbReference type="PANTHER" id="PTHR30313:SF2">
    <property type="entry name" value="DNA PRIMASE"/>
    <property type="match status" value="1"/>
</dbReference>
<dbReference type="Gene3D" id="1.20.50.20">
    <property type="entry name" value="DnaG, RNA polymerase domain, helical bundle"/>
    <property type="match status" value="1"/>
</dbReference>
<dbReference type="InterPro" id="IPR016136">
    <property type="entry name" value="DNA_helicase_N/primase_C"/>
</dbReference>
<dbReference type="InterPro" id="IPR050219">
    <property type="entry name" value="DnaG_primase"/>
</dbReference>
<organism evidence="15 16">
    <name type="scientific">Methylococcus geothermalis</name>
    <dbReference type="NCBI Taxonomy" id="2681310"/>
    <lineage>
        <taxon>Bacteria</taxon>
        <taxon>Pseudomonadati</taxon>
        <taxon>Pseudomonadota</taxon>
        <taxon>Gammaproteobacteria</taxon>
        <taxon>Methylococcales</taxon>
        <taxon>Methylococcaceae</taxon>
        <taxon>Methylococcus</taxon>
    </lineage>
</organism>
<evidence type="ECO:0000256" key="5">
    <source>
        <dbReference type="ARBA" id="ARBA00022705"/>
    </source>
</evidence>
<dbReference type="GO" id="GO:0003677">
    <property type="term" value="F:DNA binding"/>
    <property type="evidence" value="ECO:0007669"/>
    <property type="project" value="UniProtKB-KW"/>
</dbReference>
<dbReference type="Gene3D" id="3.90.980.10">
    <property type="entry name" value="DNA primase, catalytic core, N-terminal domain"/>
    <property type="match status" value="1"/>
</dbReference>
<evidence type="ECO:0000256" key="8">
    <source>
        <dbReference type="ARBA" id="ARBA00022833"/>
    </source>
</evidence>
<dbReference type="Gene3D" id="1.10.860.10">
    <property type="entry name" value="DNAb Helicase, Chain A"/>
    <property type="match status" value="1"/>
</dbReference>
<dbReference type="SUPFAM" id="SSF57783">
    <property type="entry name" value="Zinc beta-ribbon"/>
    <property type="match status" value="1"/>
</dbReference>
<dbReference type="SMART" id="SM00493">
    <property type="entry name" value="TOPRIM"/>
    <property type="match status" value="1"/>
</dbReference>
<dbReference type="EMBL" id="CP046565">
    <property type="protein sequence ID" value="QJD29068.1"/>
    <property type="molecule type" value="Genomic_DNA"/>
</dbReference>
<dbReference type="PROSITE" id="PS50880">
    <property type="entry name" value="TOPRIM"/>
    <property type="match status" value="1"/>
</dbReference>
<dbReference type="GO" id="GO:0006269">
    <property type="term" value="P:DNA replication, synthesis of primer"/>
    <property type="evidence" value="ECO:0007669"/>
    <property type="project" value="UniProtKB-UniRule"/>
</dbReference>
<dbReference type="InterPro" id="IPR030846">
    <property type="entry name" value="DnaG_bac"/>
</dbReference>
<feature type="region of interest" description="Disordered" evidence="13">
    <location>
        <begin position="412"/>
        <end position="439"/>
    </location>
</feature>
<evidence type="ECO:0000256" key="9">
    <source>
        <dbReference type="ARBA" id="ARBA00022842"/>
    </source>
</evidence>
<dbReference type="CDD" id="cd03364">
    <property type="entry name" value="TOPRIM_DnaG_primases"/>
    <property type="match status" value="1"/>
</dbReference>
<dbReference type="InterPro" id="IPR006171">
    <property type="entry name" value="TOPRIM_dom"/>
</dbReference>
<dbReference type="GO" id="GO:1990077">
    <property type="term" value="C:primosome complex"/>
    <property type="evidence" value="ECO:0007669"/>
    <property type="project" value="UniProtKB-KW"/>
</dbReference>
<sequence length="571" mass="64154">MAGRLPREFIDDLIARIDIVDLIDARVPLKKSGSSFMARCPFHSEKTPSFSVSREKQFYHCFGCGAHGNAISFLMDYERQSFPEALETLAALAGIDLPKTAPDPGANPAVSLQPIYDILDRAAGFYAQQLRDHPTAEQAKTYLLKRGLTGEMAHRYRIGYAPPGWNNLPADWPRTPLIQSGLVIETDRSSYDRFRQRIMFPIRDRRGRTIGFGGRTLGDETPKYLNSPETAAFKKGKELYGLHELLEADSKPRRILVVEGYMDVIALAQHGMTEAVATLGTSTSTEHVRVLFRFTREIVFCFDGDTAGHKAAWRALEASLPLLREGREIRFMHLPSGEDPDSLIRKEGRDAFDSRIREAAPFSDYLFRTLQTDLDLRSVEGRAALQKQARELLDRLPVGIFKEMMAQRLGEITGVVNTAPPPRRTENRPRSPSGQPRPPSAWRDLVSLLLHRPQLAGLISPDVRARLTANPRAGPLIARILEYTDQQAAPHAGMLFEYLRETPEGTLASNILRRRLLTPEDGMETEFVGALDRVLALLREDRLNQLIDKSKHGQLTDDEREELRKLTGGKS</sequence>
<dbReference type="KEGG" id="metu:GNH96_03185"/>
<dbReference type="InterPro" id="IPR002694">
    <property type="entry name" value="Znf_CHC2"/>
</dbReference>
<comment type="catalytic activity">
    <reaction evidence="12">
        <text>ssDNA + n NTP = ssDNA/pppN(pN)n-1 hybrid + (n-1) diphosphate.</text>
        <dbReference type="EC" id="2.7.7.101"/>
    </reaction>
</comment>
<evidence type="ECO:0000256" key="13">
    <source>
        <dbReference type="SAM" id="MobiDB-lite"/>
    </source>
</evidence>
<keyword evidence="6 12" id="KW-0479">Metal-binding</keyword>
<evidence type="ECO:0000256" key="7">
    <source>
        <dbReference type="ARBA" id="ARBA00022771"/>
    </source>
</evidence>
<proteinExistence type="inferred from homology"/>
<dbReference type="HAMAP" id="MF_00974">
    <property type="entry name" value="DNA_primase_DnaG"/>
    <property type="match status" value="1"/>
</dbReference>
<dbReference type="Pfam" id="PF08278">
    <property type="entry name" value="DnaG_DnaB_bind"/>
    <property type="match status" value="1"/>
</dbReference>
<keyword evidence="3 12" id="KW-0808">Transferase</keyword>
<dbReference type="Gene3D" id="3.40.1360.10">
    <property type="match status" value="1"/>
</dbReference>
<dbReference type="EC" id="2.7.7.101" evidence="12"/>
<dbReference type="InterPro" id="IPR019475">
    <property type="entry name" value="DNA_primase_DnaB-bd"/>
</dbReference>
<keyword evidence="8 12" id="KW-0862">Zinc</keyword>
<evidence type="ECO:0000256" key="2">
    <source>
        <dbReference type="ARBA" id="ARBA00022515"/>
    </source>
</evidence>
<dbReference type="PANTHER" id="PTHR30313">
    <property type="entry name" value="DNA PRIMASE"/>
    <property type="match status" value="1"/>
</dbReference>
<dbReference type="Proteomes" id="UP000503004">
    <property type="component" value="Chromosome"/>
</dbReference>
<dbReference type="GO" id="GO:0000428">
    <property type="term" value="C:DNA-directed RNA polymerase complex"/>
    <property type="evidence" value="ECO:0007669"/>
    <property type="project" value="UniProtKB-KW"/>
</dbReference>
<dbReference type="InterPro" id="IPR006295">
    <property type="entry name" value="DNA_primase_DnaG"/>
</dbReference>
<dbReference type="Pfam" id="PF10410">
    <property type="entry name" value="DnaB_bind"/>
    <property type="match status" value="1"/>
</dbReference>
<dbReference type="InterPro" id="IPR034151">
    <property type="entry name" value="TOPRIM_DnaG_bac"/>
</dbReference>
<evidence type="ECO:0000256" key="1">
    <source>
        <dbReference type="ARBA" id="ARBA00022478"/>
    </source>
</evidence>
<dbReference type="AlphaFoldDB" id="A0A858Q5E8"/>
<dbReference type="Gene3D" id="3.90.580.10">
    <property type="entry name" value="Zinc finger, CHC2-type domain"/>
    <property type="match status" value="1"/>
</dbReference>
<comment type="function">
    <text evidence="12">RNA polymerase that catalyzes the synthesis of short RNA molecules used as primers for DNA polymerase during DNA replication.</text>
</comment>
<dbReference type="Pfam" id="PF01807">
    <property type="entry name" value="Zn_ribbon_DnaG"/>
    <property type="match status" value="1"/>
</dbReference>
<keyword evidence="9" id="KW-0460">Magnesium</keyword>
<dbReference type="InterPro" id="IPR013264">
    <property type="entry name" value="DNAG_N"/>
</dbReference>
<comment type="subunit">
    <text evidence="12">Monomer. Interacts with DnaB.</text>
</comment>
<evidence type="ECO:0000256" key="3">
    <source>
        <dbReference type="ARBA" id="ARBA00022679"/>
    </source>
</evidence>
<keyword evidence="1 12" id="KW-0240">DNA-directed RNA polymerase</keyword>
<dbReference type="InterPro" id="IPR036977">
    <property type="entry name" value="DNA_primase_Znf_CHC2"/>
</dbReference>
<dbReference type="InterPro" id="IPR037068">
    <property type="entry name" value="DNA_primase_core_N_sf"/>
</dbReference>
<evidence type="ECO:0000313" key="15">
    <source>
        <dbReference type="EMBL" id="QJD29068.1"/>
    </source>
</evidence>
<evidence type="ECO:0000256" key="12">
    <source>
        <dbReference type="HAMAP-Rule" id="MF_00974"/>
    </source>
</evidence>
<gene>
    <name evidence="12" type="primary">dnaG</name>
    <name evidence="15" type="ORF">GNH96_03185</name>
</gene>
<dbReference type="FunFam" id="3.90.580.10:FF:000001">
    <property type="entry name" value="DNA primase"/>
    <property type="match status" value="1"/>
</dbReference>
<dbReference type="GO" id="GO:0003899">
    <property type="term" value="F:DNA-directed RNA polymerase activity"/>
    <property type="evidence" value="ECO:0007669"/>
    <property type="project" value="UniProtKB-UniRule"/>
</dbReference>
<keyword evidence="16" id="KW-1185">Reference proteome</keyword>
<feature type="zinc finger region" description="CHC2-type" evidence="12">
    <location>
        <begin position="40"/>
        <end position="64"/>
    </location>
</feature>
<dbReference type="FunFam" id="3.40.1360.10:FF:000002">
    <property type="entry name" value="DNA primase"/>
    <property type="match status" value="1"/>
</dbReference>
<evidence type="ECO:0000256" key="11">
    <source>
        <dbReference type="ARBA" id="ARBA00023163"/>
    </source>
</evidence>
<dbReference type="SMART" id="SM00400">
    <property type="entry name" value="ZnF_CHCC"/>
    <property type="match status" value="1"/>
</dbReference>
<dbReference type="FunFam" id="3.90.980.10:FF:000001">
    <property type="entry name" value="DNA primase"/>
    <property type="match status" value="1"/>
</dbReference>
<accession>A0A858Q5E8</accession>
<comment type="cofactor">
    <cofactor evidence="12">
        <name>Zn(2+)</name>
        <dbReference type="ChEBI" id="CHEBI:29105"/>
    </cofactor>
    <text evidence="12">Binds 1 zinc ion per monomer.</text>
</comment>
<comment type="domain">
    <text evidence="12">Contains an N-terminal zinc-binding domain, a central core domain that contains the primase activity, and a C-terminal DnaB-binding domain.</text>
</comment>
<keyword evidence="4 12" id="KW-0548">Nucleotidyltransferase</keyword>
<name>A0A858Q5E8_9GAMM</name>
<dbReference type="SMART" id="SM00766">
    <property type="entry name" value="DnaG_DnaB_bind"/>
    <property type="match status" value="1"/>
</dbReference>
<keyword evidence="11 12" id="KW-0804">Transcription</keyword>
<keyword evidence="10 12" id="KW-0238">DNA-binding</keyword>